<organism evidence="3 4">
    <name type="scientific">Victivallis vadensis</name>
    <dbReference type="NCBI Taxonomy" id="172901"/>
    <lineage>
        <taxon>Bacteria</taxon>
        <taxon>Pseudomonadati</taxon>
        <taxon>Lentisphaerota</taxon>
        <taxon>Lentisphaeria</taxon>
        <taxon>Victivallales</taxon>
        <taxon>Victivallaceae</taxon>
        <taxon>Victivallis</taxon>
    </lineage>
</organism>
<evidence type="ECO:0000256" key="1">
    <source>
        <dbReference type="SAM" id="Phobius"/>
    </source>
</evidence>
<keyword evidence="1" id="KW-0472">Membrane</keyword>
<dbReference type="AlphaFoldDB" id="A0A2U1ARX7"/>
<accession>A0A2U1ARX7</accession>
<reference evidence="3 4" key="1">
    <citation type="submission" date="2018-04" db="EMBL/GenBank/DDBJ databases">
        <title>Genomic Encyclopedia of Type Strains, Phase IV (KMG-IV): sequencing the most valuable type-strain genomes for metagenomic binning, comparative biology and taxonomic classification.</title>
        <authorList>
            <person name="Goeker M."/>
        </authorList>
    </citation>
    <scope>NUCLEOTIDE SEQUENCE [LARGE SCALE GENOMIC DNA]</scope>
    <source>
        <strain evidence="3 4">DSM 14823</strain>
    </source>
</reference>
<evidence type="ECO:0000313" key="5">
    <source>
        <dbReference type="Proteomes" id="UP000576225"/>
    </source>
</evidence>
<evidence type="ECO:0000313" key="2">
    <source>
        <dbReference type="EMBL" id="NMD86194.1"/>
    </source>
</evidence>
<dbReference type="NCBIfam" id="TIGR02532">
    <property type="entry name" value="IV_pilin_GFxxxE"/>
    <property type="match status" value="1"/>
</dbReference>
<dbReference type="PANTHER" id="PTHR30093">
    <property type="entry name" value="GENERAL SECRETION PATHWAY PROTEIN G"/>
    <property type="match status" value="1"/>
</dbReference>
<dbReference type="OrthoDB" id="255848at2"/>
<evidence type="ECO:0000313" key="3">
    <source>
        <dbReference type="EMBL" id="PVY39152.1"/>
    </source>
</evidence>
<comment type="caution">
    <text evidence="3">The sequence shown here is derived from an EMBL/GenBank/DDBJ whole genome shotgun (WGS) entry which is preliminary data.</text>
</comment>
<dbReference type="Gene3D" id="3.30.700.10">
    <property type="entry name" value="Glycoprotein, Type 4 Pilin"/>
    <property type="match status" value="1"/>
</dbReference>
<dbReference type="RefSeq" id="WP_116884818.1">
    <property type="nucleotide sequence ID" value="NZ_CABMMC010000010.1"/>
</dbReference>
<sequence>MKTNHLPESISKKRIVIAGFTLIELLVVIAIIAVLAGMLLPALNQAREKARQAKCVGILKQYGTALSMYFNDYDGFGVPWGGDSYHWFKNPGFRALLDGAKPDPASPGNLMYSNRITPGLICPNATFAFQVKNNEGCEIPFSYGLNHDPFYQYNQIAPKVTRVKRPSKVPEFADTLGWMFRKSHAENLLAWQTVTTPSVWGNIFAYRHGNRAALCMLDGHVEVLPPTEVIHELVWAEIYE</sequence>
<proteinExistence type="predicted"/>
<keyword evidence="1" id="KW-1133">Transmembrane helix</keyword>
<dbReference type="EMBL" id="QEKH01000022">
    <property type="protein sequence ID" value="PVY39152.1"/>
    <property type="molecule type" value="Genomic_DNA"/>
</dbReference>
<evidence type="ECO:0000313" key="4">
    <source>
        <dbReference type="Proteomes" id="UP000245959"/>
    </source>
</evidence>
<dbReference type="Proteomes" id="UP000245959">
    <property type="component" value="Unassembled WGS sequence"/>
</dbReference>
<dbReference type="EMBL" id="JABAEW010000009">
    <property type="protein sequence ID" value="NMD86194.1"/>
    <property type="molecule type" value="Genomic_DNA"/>
</dbReference>
<dbReference type="GeneID" id="79513946"/>
<dbReference type="SUPFAM" id="SSF54523">
    <property type="entry name" value="Pili subunits"/>
    <property type="match status" value="1"/>
</dbReference>
<protein>
    <submittedName>
        <fullName evidence="3">Prepilin-type N-terminal cleavage/methylation domain-containing protein/prepilin-type processing-associated H-X9-DG protein</fullName>
    </submittedName>
    <submittedName>
        <fullName evidence="2">Type II secretion system protein</fullName>
    </submittedName>
</protein>
<gene>
    <name evidence="3" type="ORF">C8D82_12227</name>
    <name evidence="2" type="ORF">HF882_06305</name>
</gene>
<name>A0A2U1ARX7_9BACT</name>
<dbReference type="Proteomes" id="UP000576225">
    <property type="component" value="Unassembled WGS sequence"/>
</dbReference>
<keyword evidence="4" id="KW-1185">Reference proteome</keyword>
<keyword evidence="1" id="KW-0812">Transmembrane</keyword>
<reference evidence="2 5" key="2">
    <citation type="submission" date="2020-04" db="EMBL/GenBank/DDBJ databases">
        <authorList>
            <person name="Hitch T.C.A."/>
            <person name="Wylensek D."/>
            <person name="Clavel T."/>
        </authorList>
    </citation>
    <scope>NUCLEOTIDE SEQUENCE [LARGE SCALE GENOMIC DNA]</scope>
    <source>
        <strain evidence="2 5">COR2-253-APC-1A</strain>
    </source>
</reference>
<dbReference type="PANTHER" id="PTHR30093:SF2">
    <property type="entry name" value="TYPE II SECRETION SYSTEM PROTEIN H"/>
    <property type="match status" value="1"/>
</dbReference>
<dbReference type="PROSITE" id="PS00409">
    <property type="entry name" value="PROKAR_NTER_METHYL"/>
    <property type="match status" value="1"/>
</dbReference>
<dbReference type="Pfam" id="PF07963">
    <property type="entry name" value="N_methyl"/>
    <property type="match status" value="1"/>
</dbReference>
<dbReference type="InterPro" id="IPR012902">
    <property type="entry name" value="N_methyl_site"/>
</dbReference>
<dbReference type="InterPro" id="IPR045584">
    <property type="entry name" value="Pilin-like"/>
</dbReference>
<feature type="transmembrane region" description="Helical" evidence="1">
    <location>
        <begin position="15"/>
        <end position="43"/>
    </location>
</feature>